<dbReference type="InterPro" id="IPR002933">
    <property type="entry name" value="Peptidase_M20"/>
</dbReference>
<dbReference type="SUPFAM" id="SSF55031">
    <property type="entry name" value="Bacterial exopeptidase dimerisation domain"/>
    <property type="match status" value="1"/>
</dbReference>
<evidence type="ECO:0000313" key="5">
    <source>
        <dbReference type="EMBL" id="MBF8150234.1"/>
    </source>
</evidence>
<dbReference type="InterPro" id="IPR036264">
    <property type="entry name" value="Bact_exopeptidase_dim_dom"/>
</dbReference>
<dbReference type="RefSeq" id="WP_195871505.1">
    <property type="nucleotide sequence ID" value="NZ_JADOET010000007.1"/>
</dbReference>
<dbReference type="InterPro" id="IPR011650">
    <property type="entry name" value="Peptidase_M20_dimer"/>
</dbReference>
<gene>
    <name evidence="5" type="ORF">ITJ86_10015</name>
</gene>
<protein>
    <submittedName>
        <fullName evidence="5">M20/M25/M40 family metallo-hydrolase</fullName>
    </submittedName>
</protein>
<dbReference type="Gene3D" id="3.30.70.360">
    <property type="match status" value="1"/>
</dbReference>
<dbReference type="InterPro" id="IPR050072">
    <property type="entry name" value="Peptidase_M20A"/>
</dbReference>
<evidence type="ECO:0000256" key="2">
    <source>
        <dbReference type="ARBA" id="ARBA00022801"/>
    </source>
</evidence>
<evidence type="ECO:0000259" key="4">
    <source>
        <dbReference type="Pfam" id="PF07687"/>
    </source>
</evidence>
<keyword evidence="2" id="KW-0378">Hydrolase</keyword>
<evidence type="ECO:0000256" key="1">
    <source>
        <dbReference type="ARBA" id="ARBA00022723"/>
    </source>
</evidence>
<feature type="chain" id="PRO_5045322231" evidence="3">
    <location>
        <begin position="25"/>
        <end position="439"/>
    </location>
</feature>
<reference evidence="5 6" key="1">
    <citation type="submission" date="2020-11" db="EMBL/GenBank/DDBJ databases">
        <title>Winogradskyella marina sp. nov., isolated from marine sediment.</title>
        <authorList>
            <person name="Bo J."/>
            <person name="Wang S."/>
            <person name="Song X."/>
            <person name="Du Z."/>
        </authorList>
    </citation>
    <scope>NUCLEOTIDE SEQUENCE [LARGE SCALE GENOMIC DNA]</scope>
    <source>
        <strain evidence="5 6">F6397</strain>
    </source>
</reference>
<name>A0ABS0EIK3_9FLAO</name>
<dbReference type="SUPFAM" id="SSF53187">
    <property type="entry name" value="Zn-dependent exopeptidases"/>
    <property type="match status" value="1"/>
</dbReference>
<dbReference type="Proteomes" id="UP000611215">
    <property type="component" value="Unassembled WGS sequence"/>
</dbReference>
<feature type="signal peptide" evidence="3">
    <location>
        <begin position="1"/>
        <end position="24"/>
    </location>
</feature>
<proteinExistence type="predicted"/>
<evidence type="ECO:0000313" key="6">
    <source>
        <dbReference type="Proteomes" id="UP000611215"/>
    </source>
</evidence>
<keyword evidence="3" id="KW-0732">Signal</keyword>
<keyword evidence="1" id="KW-0479">Metal-binding</keyword>
<keyword evidence="6" id="KW-1185">Reference proteome</keyword>
<organism evidence="5 6">
    <name type="scientific">Winogradskyella marina</name>
    <dbReference type="NCBI Taxonomy" id="2785530"/>
    <lineage>
        <taxon>Bacteria</taxon>
        <taxon>Pseudomonadati</taxon>
        <taxon>Bacteroidota</taxon>
        <taxon>Flavobacteriia</taxon>
        <taxon>Flavobacteriales</taxon>
        <taxon>Flavobacteriaceae</taxon>
        <taxon>Winogradskyella</taxon>
    </lineage>
</organism>
<dbReference type="Pfam" id="PF07687">
    <property type="entry name" value="M20_dimer"/>
    <property type="match status" value="1"/>
</dbReference>
<feature type="domain" description="Peptidase M20 dimerisation" evidence="4">
    <location>
        <begin position="216"/>
        <end position="334"/>
    </location>
</feature>
<dbReference type="Pfam" id="PF01546">
    <property type="entry name" value="Peptidase_M20"/>
    <property type="match status" value="1"/>
</dbReference>
<dbReference type="EMBL" id="JADOET010000007">
    <property type="protein sequence ID" value="MBF8150234.1"/>
    <property type="molecule type" value="Genomic_DNA"/>
</dbReference>
<dbReference type="Gene3D" id="3.40.630.10">
    <property type="entry name" value="Zn peptidases"/>
    <property type="match status" value="1"/>
</dbReference>
<evidence type="ECO:0000256" key="3">
    <source>
        <dbReference type="SAM" id="SignalP"/>
    </source>
</evidence>
<accession>A0ABS0EIK3</accession>
<sequence>MISKANKKNSLFITLLCFSLLSFSQNNRKEKNIIKAVDNHTESAVNLIRKTVNMNSGTMNFEGVRDVGKLYQIELDKLGFKTELTNGDAYGRAGHLIATRKGNKGPKFLMIGHLDTVFELDSPFQEYTMLNDSIMKGPGVADMKGGDVIIILAMQALYEAGLLDDMSIEIVMTGDEEKSGDPIELSKKALVDAAKRAEIALGFENGDNNPKTIVVSRRGSSDWQLKVTGNPAHSSQIFTEDIGAGAIYETSRILNAFYVQLAKEKDLTFNPGFIIGGTTLKPDEDGTGGHAFGKSNVVSQETIVRGDLRAVSLDQLIKAKETMHKIVSENYPNTKAELTFSAGAYPPLTRTDGNVKLLGYYNTVSEDLGFGSVTAVNPRNAGAADISFTSEYVDMAIDGLGLTGGGGDHTINETGDLKTVATQAKITAVLMYRLVNSKF</sequence>
<comment type="caution">
    <text evidence="5">The sequence shown here is derived from an EMBL/GenBank/DDBJ whole genome shotgun (WGS) entry which is preliminary data.</text>
</comment>
<dbReference type="PANTHER" id="PTHR43808">
    <property type="entry name" value="ACETYLORNITHINE DEACETYLASE"/>
    <property type="match status" value="1"/>
</dbReference>
<dbReference type="PANTHER" id="PTHR43808:SF32">
    <property type="entry name" value="ARGE_DAPE-RELATED DEACYLASE"/>
    <property type="match status" value="1"/>
</dbReference>